<dbReference type="AlphaFoldDB" id="X1EZ85"/>
<evidence type="ECO:0008006" key="2">
    <source>
        <dbReference type="Google" id="ProtNLM"/>
    </source>
</evidence>
<organism evidence="1">
    <name type="scientific">marine sediment metagenome</name>
    <dbReference type="NCBI Taxonomy" id="412755"/>
    <lineage>
        <taxon>unclassified sequences</taxon>
        <taxon>metagenomes</taxon>
        <taxon>ecological metagenomes</taxon>
    </lineage>
</organism>
<protein>
    <recommendedName>
        <fullName evidence="2">Glycosyltransferase 2-like domain-containing protein</fullName>
    </recommendedName>
</protein>
<evidence type="ECO:0000313" key="1">
    <source>
        <dbReference type="EMBL" id="GAH22449.1"/>
    </source>
</evidence>
<gene>
    <name evidence="1" type="ORF">S03H2_09234</name>
</gene>
<reference evidence="1" key="1">
    <citation type="journal article" date="2014" name="Front. Microbiol.">
        <title>High frequency of phylogenetically diverse reductive dehalogenase-homologous genes in deep subseafloor sedimentary metagenomes.</title>
        <authorList>
            <person name="Kawai M."/>
            <person name="Futagami T."/>
            <person name="Toyoda A."/>
            <person name="Takaki Y."/>
            <person name="Nishi S."/>
            <person name="Hori S."/>
            <person name="Arai W."/>
            <person name="Tsubouchi T."/>
            <person name="Morono Y."/>
            <person name="Uchiyama I."/>
            <person name="Ito T."/>
            <person name="Fujiyama A."/>
            <person name="Inagaki F."/>
            <person name="Takami H."/>
        </authorList>
    </citation>
    <scope>NUCLEOTIDE SEQUENCE</scope>
    <source>
        <strain evidence="1">Expedition CK06-06</strain>
    </source>
</reference>
<comment type="caution">
    <text evidence="1">The sequence shown here is derived from an EMBL/GenBank/DDBJ whole genome shotgun (WGS) entry which is preliminary data.</text>
</comment>
<feature type="non-terminal residue" evidence="1">
    <location>
        <position position="86"/>
    </location>
</feature>
<accession>X1EZ85</accession>
<dbReference type="EMBL" id="BARU01004650">
    <property type="protein sequence ID" value="GAH22449.1"/>
    <property type="molecule type" value="Genomic_DNA"/>
</dbReference>
<sequence length="86" mass="10056">MKNIGLLITKNEGRVIEEILSKNEKFVDSIYALDASSDETPKIIKKFKTLKFILDYEKDLGTEWFEGTRQYLLDEIGKREGFGHWI</sequence>
<proteinExistence type="predicted"/>
<name>X1EZ85_9ZZZZ</name>